<evidence type="ECO:0000256" key="1">
    <source>
        <dbReference type="ARBA" id="ARBA00001198"/>
    </source>
</evidence>
<dbReference type="AlphaFoldDB" id="A0A058Z5M1"/>
<keyword evidence="14" id="KW-1185">Reference proteome</keyword>
<dbReference type="CDD" id="cd03762">
    <property type="entry name" value="proteasome_beta_type_6"/>
    <property type="match status" value="1"/>
</dbReference>
<dbReference type="PANTHER" id="PTHR32194">
    <property type="entry name" value="METALLOPROTEASE TLDD"/>
    <property type="match status" value="1"/>
</dbReference>
<dbReference type="GO" id="GO:0005634">
    <property type="term" value="C:nucleus"/>
    <property type="evidence" value="ECO:0007669"/>
    <property type="project" value="UniProtKB-SubCell"/>
</dbReference>
<keyword evidence="4" id="KW-0963">Cytoplasm</keyword>
<protein>
    <recommendedName>
        <fullName evidence="3">proteasome endopeptidase complex</fullName>
        <ecNumber evidence="3">3.4.25.1</ecNumber>
    </recommendedName>
</protein>
<dbReference type="SUPFAM" id="SSF56235">
    <property type="entry name" value="N-terminal nucleophile aminohydrolases (Ntn hydrolases)"/>
    <property type="match status" value="1"/>
</dbReference>
<evidence type="ECO:0000256" key="6">
    <source>
        <dbReference type="ARBA" id="ARBA00022698"/>
    </source>
</evidence>
<dbReference type="InterPro" id="IPR001353">
    <property type="entry name" value="Proteasome_sua/b"/>
</dbReference>
<dbReference type="OMA" id="TFIYGYC"/>
<dbReference type="PANTHER" id="PTHR32194:SF0">
    <property type="entry name" value="ATP-DEPENDENT PROTEASE SUBUNIT HSLV"/>
    <property type="match status" value="1"/>
</dbReference>
<comment type="subcellular location">
    <subcellularLocation>
        <location evidence="2">Nucleus</location>
    </subcellularLocation>
</comment>
<dbReference type="Proteomes" id="UP000030693">
    <property type="component" value="Unassembled WGS sequence"/>
</dbReference>
<keyword evidence="6" id="KW-0888">Threonine protease</keyword>
<evidence type="ECO:0000256" key="4">
    <source>
        <dbReference type="ARBA" id="ARBA00022490"/>
    </source>
</evidence>
<dbReference type="InterPro" id="IPR023333">
    <property type="entry name" value="Proteasome_suB-type"/>
</dbReference>
<dbReference type="GO" id="GO:0019774">
    <property type="term" value="C:proteasome core complex, beta-subunit complex"/>
    <property type="evidence" value="ECO:0007669"/>
    <property type="project" value="UniProtKB-ARBA"/>
</dbReference>
<dbReference type="GO" id="GO:0005737">
    <property type="term" value="C:cytoplasm"/>
    <property type="evidence" value="ECO:0007669"/>
    <property type="project" value="TreeGrafter"/>
</dbReference>
<dbReference type="EC" id="3.4.25.1" evidence="3"/>
<dbReference type="GO" id="GO:0051603">
    <property type="term" value="P:proteolysis involved in protein catabolic process"/>
    <property type="evidence" value="ECO:0007669"/>
    <property type="project" value="InterPro"/>
</dbReference>
<dbReference type="STRING" id="691883.A0A058Z5M1"/>
<evidence type="ECO:0000313" key="13">
    <source>
        <dbReference type="EMBL" id="KCV69574.1"/>
    </source>
</evidence>
<evidence type="ECO:0000313" key="14">
    <source>
        <dbReference type="Proteomes" id="UP000030693"/>
    </source>
</evidence>
<name>A0A058Z5M1_FONAL</name>
<keyword evidence="9" id="KW-0865">Zymogen</keyword>
<reference evidence="13" key="1">
    <citation type="submission" date="2013-04" db="EMBL/GenBank/DDBJ databases">
        <title>The Genome Sequence of Fonticula alba ATCC 38817.</title>
        <authorList>
            <consortium name="The Broad Institute Genomics Platform"/>
            <person name="Russ C."/>
            <person name="Cuomo C."/>
            <person name="Burger G."/>
            <person name="Gray M.W."/>
            <person name="Holland P.W.H."/>
            <person name="King N."/>
            <person name="Lang F.B.F."/>
            <person name="Roger A.J."/>
            <person name="Ruiz-Trillo I."/>
            <person name="Brown M."/>
            <person name="Walker B."/>
            <person name="Young S."/>
            <person name="Zeng Q."/>
            <person name="Gargeya S."/>
            <person name="Fitzgerald M."/>
            <person name="Haas B."/>
            <person name="Abouelleil A."/>
            <person name="Allen A.W."/>
            <person name="Alvarado L."/>
            <person name="Arachchi H.M."/>
            <person name="Berlin A.M."/>
            <person name="Chapman S.B."/>
            <person name="Gainer-Dewar J."/>
            <person name="Goldberg J."/>
            <person name="Griggs A."/>
            <person name="Gujja S."/>
            <person name="Hansen M."/>
            <person name="Howarth C."/>
            <person name="Imamovic A."/>
            <person name="Ireland A."/>
            <person name="Larimer J."/>
            <person name="McCowan C."/>
            <person name="Murphy C."/>
            <person name="Pearson M."/>
            <person name="Poon T.W."/>
            <person name="Priest M."/>
            <person name="Roberts A."/>
            <person name="Saif S."/>
            <person name="Shea T."/>
            <person name="Sisk P."/>
            <person name="Sykes S."/>
            <person name="Wortman J."/>
            <person name="Nusbaum C."/>
            <person name="Birren B."/>
        </authorList>
    </citation>
    <scope>NUCLEOTIDE SEQUENCE [LARGE SCALE GENOMIC DNA]</scope>
    <source>
        <strain evidence="13">ATCC 38817</strain>
    </source>
</reference>
<evidence type="ECO:0000256" key="12">
    <source>
        <dbReference type="SAM" id="MobiDB-lite"/>
    </source>
</evidence>
<dbReference type="eggNOG" id="KOG0174">
    <property type="taxonomic scope" value="Eukaryota"/>
</dbReference>
<evidence type="ECO:0000256" key="3">
    <source>
        <dbReference type="ARBA" id="ARBA00012039"/>
    </source>
</evidence>
<evidence type="ECO:0000256" key="8">
    <source>
        <dbReference type="ARBA" id="ARBA00022942"/>
    </source>
</evidence>
<accession>A0A058Z5M1</accession>
<keyword evidence="7" id="KW-0378">Hydrolase</keyword>
<keyword evidence="5" id="KW-0645">Protease</keyword>
<dbReference type="FunFam" id="3.60.20.10:FF:000010">
    <property type="entry name" value="Proteasome subunit beta type-1"/>
    <property type="match status" value="1"/>
</dbReference>
<dbReference type="GO" id="GO:0004298">
    <property type="term" value="F:threonine-type endopeptidase activity"/>
    <property type="evidence" value="ECO:0007669"/>
    <property type="project" value="UniProtKB-KW"/>
</dbReference>
<feature type="region of interest" description="Disordered" evidence="12">
    <location>
        <begin position="222"/>
        <end position="242"/>
    </location>
</feature>
<dbReference type="Gene3D" id="3.60.20.10">
    <property type="entry name" value="Glutamine Phosphoribosylpyrophosphate, subunit 1, domain 1"/>
    <property type="match status" value="1"/>
</dbReference>
<dbReference type="PROSITE" id="PS51476">
    <property type="entry name" value="PROTEASOME_BETA_2"/>
    <property type="match status" value="1"/>
</dbReference>
<evidence type="ECO:0000256" key="9">
    <source>
        <dbReference type="ARBA" id="ARBA00023145"/>
    </source>
</evidence>
<proteinExistence type="predicted"/>
<dbReference type="OrthoDB" id="7854943at2759"/>
<dbReference type="RefSeq" id="XP_009496139.1">
    <property type="nucleotide sequence ID" value="XM_009497864.1"/>
</dbReference>
<evidence type="ECO:0000256" key="5">
    <source>
        <dbReference type="ARBA" id="ARBA00022670"/>
    </source>
</evidence>
<evidence type="ECO:0000256" key="11">
    <source>
        <dbReference type="PIRSR" id="PIRSR600243-1"/>
    </source>
</evidence>
<sequence length="242" mass="25660">MVFHQLPDFGQAVSLGTTIMAVKFKDGVILAADSRTSSGSYIVNRVADKLTELYPDSIYCCRSGSAADTQAIADIIRYYLQVHAAEHDAPPPVEIAANLFHKVCYSNRGMLSAGLIVAGWDKASGGAVYNIPQGGSVHQLDISIGGSGSIFIYGYCDEFYRPDMSKEECLDFCRKAVALAISRDGSSGGVIRTCVITEAGAERDVIPFYEVKIGPPMGAPGAAPAAAEAAPMQTDVEVHSDN</sequence>
<dbReference type="InterPro" id="IPR029055">
    <property type="entry name" value="Ntn_hydrolases_N"/>
</dbReference>
<dbReference type="PRINTS" id="PR00141">
    <property type="entry name" value="PROTEASOME"/>
</dbReference>
<feature type="active site" description="Nucleophile" evidence="11">
    <location>
        <position position="17"/>
    </location>
</feature>
<evidence type="ECO:0000256" key="7">
    <source>
        <dbReference type="ARBA" id="ARBA00022801"/>
    </source>
</evidence>
<comment type="catalytic activity">
    <reaction evidence="1">
        <text>Cleavage of peptide bonds with very broad specificity.</text>
        <dbReference type="EC" id="3.4.25.1"/>
    </reaction>
</comment>
<feature type="compositionally biased region" description="Low complexity" evidence="12">
    <location>
        <begin position="222"/>
        <end position="232"/>
    </location>
</feature>
<organism evidence="13">
    <name type="scientific">Fonticula alba</name>
    <name type="common">Slime mold</name>
    <dbReference type="NCBI Taxonomy" id="691883"/>
    <lineage>
        <taxon>Eukaryota</taxon>
        <taxon>Rotosphaerida</taxon>
        <taxon>Fonticulaceae</taxon>
        <taxon>Fonticula</taxon>
    </lineage>
</organism>
<keyword evidence="8 13" id="KW-0647">Proteasome</keyword>
<evidence type="ECO:0000256" key="2">
    <source>
        <dbReference type="ARBA" id="ARBA00004123"/>
    </source>
</evidence>
<dbReference type="EMBL" id="KB932206">
    <property type="protein sequence ID" value="KCV69574.1"/>
    <property type="molecule type" value="Genomic_DNA"/>
</dbReference>
<evidence type="ECO:0000256" key="10">
    <source>
        <dbReference type="ARBA" id="ARBA00023242"/>
    </source>
</evidence>
<dbReference type="Pfam" id="PF00227">
    <property type="entry name" value="Proteasome"/>
    <property type="match status" value="1"/>
</dbReference>
<gene>
    <name evidence="13" type="ORF">H696_03996</name>
</gene>
<keyword evidence="10" id="KW-0539">Nucleus</keyword>
<dbReference type="InterPro" id="IPR000243">
    <property type="entry name" value="Pept_T1A_subB"/>
</dbReference>
<dbReference type="GeneID" id="20528721"/>